<feature type="region of interest" description="Disordered" evidence="1">
    <location>
        <begin position="36"/>
        <end position="65"/>
    </location>
</feature>
<evidence type="ECO:0000313" key="2">
    <source>
        <dbReference type="EMBL" id="KAG5615036.1"/>
    </source>
</evidence>
<sequence>MDVEETHKSRDEGIFRDLPDLIETVVQPVIQRLPTETSTVAPSGSSTAIQSETTSGTDAHPTYKRVNPFEHPLSLTFLWKNLDEP</sequence>
<evidence type="ECO:0000256" key="1">
    <source>
        <dbReference type="SAM" id="MobiDB-lite"/>
    </source>
</evidence>
<feature type="compositionally biased region" description="Polar residues" evidence="1">
    <location>
        <begin position="36"/>
        <end position="57"/>
    </location>
</feature>
<dbReference type="EMBL" id="JACXVP010000003">
    <property type="protein sequence ID" value="KAG5615036.1"/>
    <property type="molecule type" value="Genomic_DNA"/>
</dbReference>
<reference evidence="2 3" key="1">
    <citation type="submission" date="2020-09" db="EMBL/GenBank/DDBJ databases">
        <title>De no assembly of potato wild relative species, Solanum commersonii.</title>
        <authorList>
            <person name="Cho K."/>
        </authorList>
    </citation>
    <scope>NUCLEOTIDE SEQUENCE [LARGE SCALE GENOMIC DNA]</scope>
    <source>
        <strain evidence="2">LZ3.2</strain>
        <tissue evidence="2">Leaf</tissue>
    </source>
</reference>
<keyword evidence="3" id="KW-1185">Reference proteome</keyword>
<comment type="caution">
    <text evidence="2">The sequence shown here is derived from an EMBL/GenBank/DDBJ whole genome shotgun (WGS) entry which is preliminary data.</text>
</comment>
<dbReference type="AlphaFoldDB" id="A0A9J5ZSP4"/>
<dbReference type="Proteomes" id="UP000824120">
    <property type="component" value="Chromosome 3"/>
</dbReference>
<evidence type="ECO:0000313" key="3">
    <source>
        <dbReference type="Proteomes" id="UP000824120"/>
    </source>
</evidence>
<organism evidence="2 3">
    <name type="scientific">Solanum commersonii</name>
    <name type="common">Commerson's wild potato</name>
    <name type="synonym">Commerson's nightshade</name>
    <dbReference type="NCBI Taxonomy" id="4109"/>
    <lineage>
        <taxon>Eukaryota</taxon>
        <taxon>Viridiplantae</taxon>
        <taxon>Streptophyta</taxon>
        <taxon>Embryophyta</taxon>
        <taxon>Tracheophyta</taxon>
        <taxon>Spermatophyta</taxon>
        <taxon>Magnoliopsida</taxon>
        <taxon>eudicotyledons</taxon>
        <taxon>Gunneridae</taxon>
        <taxon>Pentapetalae</taxon>
        <taxon>asterids</taxon>
        <taxon>lamiids</taxon>
        <taxon>Solanales</taxon>
        <taxon>Solanaceae</taxon>
        <taxon>Solanoideae</taxon>
        <taxon>Solaneae</taxon>
        <taxon>Solanum</taxon>
    </lineage>
</organism>
<proteinExistence type="predicted"/>
<protein>
    <submittedName>
        <fullName evidence="2">Uncharacterized protein</fullName>
    </submittedName>
</protein>
<gene>
    <name evidence="2" type="ORF">H5410_014860</name>
</gene>
<accession>A0A9J5ZSP4</accession>
<name>A0A9J5ZSP4_SOLCO</name>